<dbReference type="Gene3D" id="3.30.70.270">
    <property type="match status" value="1"/>
</dbReference>
<dbReference type="InterPro" id="IPR035965">
    <property type="entry name" value="PAS-like_dom_sf"/>
</dbReference>
<sequence length="303" mass="34814">MSGNDHDYRHWRGLLDVLIEGAYIVDKHRKILYWNKAAEKITSYRKDEILGRSCMDNILMHVDEAGNSLCKGDCPLAKTLKDGKIREANVYLHHKDGYRKPVCIRVVPLRNDYGEIHAALELFNDKTPEEALKQRMTELEKLAMFDELTKLPNRRYVEERLEDFMNDFMRHKLRFGVIFMDIDHFKSFNDTYGHVAGDKVLKIVANTLLGASRVSDVVGRWGGEEFVALIKNVNMKTIETIAERYRLLVESSSFELNGESLSVTISIGATLAKQGDTKESIIKRADELMYISKQRGRNRLTIG</sequence>
<dbReference type="InterPro" id="IPR029787">
    <property type="entry name" value="Nucleotide_cyclase"/>
</dbReference>
<accession>C5CGN7</accession>
<dbReference type="OrthoDB" id="45260at2"/>
<dbReference type="Pfam" id="PF00990">
    <property type="entry name" value="GGDEF"/>
    <property type="match status" value="1"/>
</dbReference>
<reference evidence="4 5" key="1">
    <citation type="submission" date="2009-06" db="EMBL/GenBank/DDBJ databases">
        <title>Complete sequence of Thermotogales bacterium TBF 19.5.1.</title>
        <authorList>
            <consortium name="US DOE Joint Genome Institute"/>
            <person name="Lucas S."/>
            <person name="Copeland A."/>
            <person name="Lapidus A."/>
            <person name="Glavina del Rio T."/>
            <person name="Tice H."/>
            <person name="Bruce D."/>
            <person name="Goodwin L."/>
            <person name="Pitluck S."/>
            <person name="Chertkov O."/>
            <person name="Brettin T."/>
            <person name="Detter J.C."/>
            <person name="Han C."/>
            <person name="Schmutz J."/>
            <person name="Larimer F."/>
            <person name="Land M."/>
            <person name="Hauser L."/>
            <person name="Kyrpides N."/>
            <person name="Ovchinnikova G."/>
            <person name="Noll K."/>
        </authorList>
    </citation>
    <scope>NUCLEOTIDE SEQUENCE [LARGE SCALE GENOMIC DNA]</scope>
    <source>
        <strain evidence="5">ATCC BAA-1733 / DSM 21960 / TBF 19.5.1</strain>
    </source>
</reference>
<dbReference type="eggNOG" id="COG3706">
    <property type="taxonomic scope" value="Bacteria"/>
</dbReference>
<evidence type="ECO:0000313" key="5">
    <source>
        <dbReference type="Proteomes" id="UP000002382"/>
    </source>
</evidence>
<dbReference type="EMBL" id="CP001634">
    <property type="protein sequence ID" value="ACR79632.1"/>
    <property type="molecule type" value="Genomic_DNA"/>
</dbReference>
<dbReference type="Gene3D" id="3.30.450.20">
    <property type="entry name" value="PAS domain"/>
    <property type="match status" value="1"/>
</dbReference>
<protein>
    <submittedName>
        <fullName evidence="4">Diguanylate cyclase with PAS/PAC sensor</fullName>
    </submittedName>
</protein>
<feature type="domain" description="PAC" evidence="2">
    <location>
        <begin position="86"/>
        <end position="138"/>
    </location>
</feature>
<feature type="domain" description="GGDEF" evidence="3">
    <location>
        <begin position="173"/>
        <end position="303"/>
    </location>
</feature>
<dbReference type="SMART" id="SM00091">
    <property type="entry name" value="PAS"/>
    <property type="match status" value="1"/>
</dbReference>
<dbReference type="SUPFAM" id="SSF55073">
    <property type="entry name" value="Nucleotide cyclase"/>
    <property type="match status" value="1"/>
</dbReference>
<dbReference type="HOGENOM" id="CLU_000445_11_4_0"/>
<name>C5CGN7_KOSOT</name>
<dbReference type="STRING" id="521045.Kole_0923"/>
<dbReference type="RefSeq" id="WP_015868294.1">
    <property type="nucleotide sequence ID" value="NC_012785.1"/>
</dbReference>
<dbReference type="KEGG" id="kol:Kole_0923"/>
<dbReference type="NCBIfam" id="TIGR00229">
    <property type="entry name" value="sensory_box"/>
    <property type="match status" value="1"/>
</dbReference>
<organism evidence="4 5">
    <name type="scientific">Kosmotoga olearia (strain ATCC BAA-1733 / DSM 21960 / TBF 19.5.1)</name>
    <dbReference type="NCBI Taxonomy" id="521045"/>
    <lineage>
        <taxon>Bacteria</taxon>
        <taxon>Thermotogati</taxon>
        <taxon>Thermotogota</taxon>
        <taxon>Thermotogae</taxon>
        <taxon>Kosmotogales</taxon>
        <taxon>Kosmotogaceae</taxon>
        <taxon>Kosmotoga</taxon>
    </lineage>
</organism>
<dbReference type="AlphaFoldDB" id="C5CGN7"/>
<keyword evidence="5" id="KW-1185">Reference proteome</keyword>
<dbReference type="PROSITE" id="PS50113">
    <property type="entry name" value="PAC"/>
    <property type="match status" value="1"/>
</dbReference>
<evidence type="ECO:0000259" key="1">
    <source>
        <dbReference type="PROSITE" id="PS50112"/>
    </source>
</evidence>
<dbReference type="PROSITE" id="PS50887">
    <property type="entry name" value="GGDEF"/>
    <property type="match status" value="1"/>
</dbReference>
<dbReference type="FunFam" id="3.30.70.270:FF:000001">
    <property type="entry name" value="Diguanylate cyclase domain protein"/>
    <property type="match status" value="1"/>
</dbReference>
<proteinExistence type="predicted"/>
<dbReference type="PANTHER" id="PTHR46663">
    <property type="entry name" value="DIGUANYLATE CYCLASE DGCT-RELATED"/>
    <property type="match status" value="1"/>
</dbReference>
<evidence type="ECO:0000313" key="4">
    <source>
        <dbReference type="EMBL" id="ACR79632.1"/>
    </source>
</evidence>
<gene>
    <name evidence="4" type="ordered locus">Kole_0923</name>
</gene>
<evidence type="ECO:0000259" key="2">
    <source>
        <dbReference type="PROSITE" id="PS50113"/>
    </source>
</evidence>
<dbReference type="CDD" id="cd01949">
    <property type="entry name" value="GGDEF"/>
    <property type="match status" value="1"/>
</dbReference>
<dbReference type="InterPro" id="IPR000160">
    <property type="entry name" value="GGDEF_dom"/>
</dbReference>
<evidence type="ECO:0000259" key="3">
    <source>
        <dbReference type="PROSITE" id="PS50887"/>
    </source>
</evidence>
<dbReference type="eggNOG" id="COG3290">
    <property type="taxonomic scope" value="Bacteria"/>
</dbReference>
<dbReference type="Pfam" id="PF13426">
    <property type="entry name" value="PAS_9"/>
    <property type="match status" value="1"/>
</dbReference>
<dbReference type="CDD" id="cd00130">
    <property type="entry name" value="PAS"/>
    <property type="match status" value="1"/>
</dbReference>
<feature type="domain" description="PAS" evidence="1">
    <location>
        <begin position="7"/>
        <end position="59"/>
    </location>
</feature>
<dbReference type="InterPro" id="IPR000014">
    <property type="entry name" value="PAS"/>
</dbReference>
<dbReference type="PANTHER" id="PTHR46663:SF4">
    <property type="entry name" value="DIGUANYLATE CYCLASE DGCT-RELATED"/>
    <property type="match status" value="1"/>
</dbReference>
<dbReference type="NCBIfam" id="TIGR00254">
    <property type="entry name" value="GGDEF"/>
    <property type="match status" value="1"/>
</dbReference>
<dbReference type="InterPro" id="IPR052163">
    <property type="entry name" value="DGC-Regulatory_Protein"/>
</dbReference>
<reference evidence="4 5" key="2">
    <citation type="journal article" date="2011" name="J. Bacteriol.">
        <title>Genome Sequence of Kosmotoga olearia Strain TBF 19.5.1, a Thermophilic Bacterium with a Wide Growth Temperature Range, Isolated from the Troll B Oil Platform in the North Sea.</title>
        <authorList>
            <person name="Swithers K.S."/>
            <person name="Dipippo J.L."/>
            <person name="Bruce D.C."/>
            <person name="Detter C."/>
            <person name="Tapia R."/>
            <person name="Han S."/>
            <person name="Goodwin L.A."/>
            <person name="Han J."/>
            <person name="Woyke T."/>
            <person name="Pitluck S."/>
            <person name="Pennacchio L."/>
            <person name="Nolan M."/>
            <person name="Mikhailova N."/>
            <person name="Land M.L."/>
            <person name="Nesbo C.L."/>
            <person name="Gogarten J.P."/>
            <person name="Noll K.M."/>
        </authorList>
    </citation>
    <scope>NUCLEOTIDE SEQUENCE [LARGE SCALE GENOMIC DNA]</scope>
    <source>
        <strain evidence="5">ATCC BAA-1733 / DSM 21960 / TBF 19.5.1</strain>
    </source>
</reference>
<dbReference type="SMART" id="SM00267">
    <property type="entry name" value="GGDEF"/>
    <property type="match status" value="1"/>
</dbReference>
<dbReference type="SUPFAM" id="SSF55785">
    <property type="entry name" value="PYP-like sensor domain (PAS domain)"/>
    <property type="match status" value="1"/>
</dbReference>
<dbReference type="Proteomes" id="UP000002382">
    <property type="component" value="Chromosome"/>
</dbReference>
<dbReference type="InterPro" id="IPR000700">
    <property type="entry name" value="PAS-assoc_C"/>
</dbReference>
<dbReference type="PROSITE" id="PS50112">
    <property type="entry name" value="PAS"/>
    <property type="match status" value="1"/>
</dbReference>
<dbReference type="InterPro" id="IPR043128">
    <property type="entry name" value="Rev_trsase/Diguanyl_cyclase"/>
</dbReference>